<keyword evidence="1" id="KW-0732">Signal</keyword>
<accession>A0A6G0W1L4</accession>
<dbReference type="EMBL" id="VUJU01010279">
    <property type="protein sequence ID" value="KAF0714942.1"/>
    <property type="molecule type" value="Genomic_DNA"/>
</dbReference>
<sequence length="79" mass="9257">MCARQMMNIVHFLPLIMGDLIPADEIIEILLSHELSQKSFLITSIQIMFYFLNDNLKLNQHILTHYPSIVLISGQFRHF</sequence>
<feature type="chain" id="PRO_5026119481" evidence="1">
    <location>
        <begin position="19"/>
        <end position="79"/>
    </location>
</feature>
<evidence type="ECO:0000256" key="1">
    <source>
        <dbReference type="SAM" id="SignalP"/>
    </source>
</evidence>
<organism evidence="2 3">
    <name type="scientific">Aphis craccivora</name>
    <name type="common">Cowpea aphid</name>
    <dbReference type="NCBI Taxonomy" id="307492"/>
    <lineage>
        <taxon>Eukaryota</taxon>
        <taxon>Metazoa</taxon>
        <taxon>Ecdysozoa</taxon>
        <taxon>Arthropoda</taxon>
        <taxon>Hexapoda</taxon>
        <taxon>Insecta</taxon>
        <taxon>Pterygota</taxon>
        <taxon>Neoptera</taxon>
        <taxon>Paraneoptera</taxon>
        <taxon>Hemiptera</taxon>
        <taxon>Sternorrhyncha</taxon>
        <taxon>Aphidomorpha</taxon>
        <taxon>Aphidoidea</taxon>
        <taxon>Aphididae</taxon>
        <taxon>Aphidini</taxon>
        <taxon>Aphis</taxon>
        <taxon>Aphis</taxon>
    </lineage>
</organism>
<dbReference type="Proteomes" id="UP000478052">
    <property type="component" value="Unassembled WGS sequence"/>
</dbReference>
<evidence type="ECO:0000313" key="2">
    <source>
        <dbReference type="EMBL" id="KAF0714942.1"/>
    </source>
</evidence>
<name>A0A6G0W1L4_APHCR</name>
<keyword evidence="3" id="KW-1185">Reference proteome</keyword>
<protein>
    <submittedName>
        <fullName evidence="2">Uncharacterized protein</fullName>
    </submittedName>
</protein>
<reference evidence="2 3" key="1">
    <citation type="submission" date="2019-08" db="EMBL/GenBank/DDBJ databases">
        <title>Whole genome of Aphis craccivora.</title>
        <authorList>
            <person name="Voronova N.V."/>
            <person name="Shulinski R.S."/>
            <person name="Bandarenka Y.V."/>
            <person name="Zhorov D.G."/>
            <person name="Warner D."/>
        </authorList>
    </citation>
    <scope>NUCLEOTIDE SEQUENCE [LARGE SCALE GENOMIC DNA]</scope>
    <source>
        <strain evidence="2">180601</strain>
        <tissue evidence="2">Whole Body</tissue>
    </source>
</reference>
<proteinExistence type="predicted"/>
<comment type="caution">
    <text evidence="2">The sequence shown here is derived from an EMBL/GenBank/DDBJ whole genome shotgun (WGS) entry which is preliminary data.</text>
</comment>
<gene>
    <name evidence="2" type="ORF">FWK35_00018262</name>
</gene>
<dbReference type="AlphaFoldDB" id="A0A6G0W1L4"/>
<evidence type="ECO:0000313" key="3">
    <source>
        <dbReference type="Proteomes" id="UP000478052"/>
    </source>
</evidence>
<feature type="signal peptide" evidence="1">
    <location>
        <begin position="1"/>
        <end position="18"/>
    </location>
</feature>